<comment type="caution">
    <text evidence="2">The sequence shown here is derived from an EMBL/GenBank/DDBJ whole genome shotgun (WGS) entry which is preliminary data.</text>
</comment>
<name>A0A1G2BEE4_9BACT</name>
<organism evidence="2 3">
    <name type="scientific">Candidatus Kerfeldbacteria bacterium RIFOXYB2_FULL_38_14</name>
    <dbReference type="NCBI Taxonomy" id="1798547"/>
    <lineage>
        <taxon>Bacteria</taxon>
        <taxon>Candidatus Kerfeldiibacteriota</taxon>
    </lineage>
</organism>
<evidence type="ECO:0000313" key="3">
    <source>
        <dbReference type="Proteomes" id="UP000176420"/>
    </source>
</evidence>
<dbReference type="Proteomes" id="UP000176420">
    <property type="component" value="Unassembled WGS sequence"/>
</dbReference>
<feature type="region of interest" description="Disordered" evidence="1">
    <location>
        <begin position="69"/>
        <end position="100"/>
    </location>
</feature>
<dbReference type="EMBL" id="MHKI01000007">
    <property type="protein sequence ID" value="OGY87581.1"/>
    <property type="molecule type" value="Genomic_DNA"/>
</dbReference>
<accession>A0A1G2BEE4</accession>
<sequence>MNPEFKRRVKKRAGEVSKEIATGAAKVAGATRDHVAQKLEKPIGRREFVRDALTVLVGTVLFGRDCGKEKKGLEHSTSTPSNHTTSERLPEDNTVELGPQVEAREYEPPADIEYFRDLHSGVLVLTANASETAAVNQTLHERSSRRAGTAKYHFERSGALLKATTKTRQFADRDRSHQPSRPLRDVPVNIIGVDNLSSSVAIRNLQGRRFNLVQLRGHTSDMKHLFKTAQQYMNDKSLLILGGCEGANFISDFYSPDHPIIGDTYVGESAVNTYMLVRLIDEIGVSESWEDLYTKIAGQADLRNLGLIMPGDPRYRDFVER</sequence>
<reference evidence="2 3" key="1">
    <citation type="journal article" date="2016" name="Nat. Commun.">
        <title>Thousands of microbial genomes shed light on interconnected biogeochemical processes in an aquifer system.</title>
        <authorList>
            <person name="Anantharaman K."/>
            <person name="Brown C.T."/>
            <person name="Hug L.A."/>
            <person name="Sharon I."/>
            <person name="Castelle C.J."/>
            <person name="Probst A.J."/>
            <person name="Thomas B.C."/>
            <person name="Singh A."/>
            <person name="Wilkins M.J."/>
            <person name="Karaoz U."/>
            <person name="Brodie E.L."/>
            <person name="Williams K.H."/>
            <person name="Hubbard S.S."/>
            <person name="Banfield J.F."/>
        </authorList>
    </citation>
    <scope>NUCLEOTIDE SEQUENCE [LARGE SCALE GENOMIC DNA]</scope>
</reference>
<gene>
    <name evidence="2" type="ORF">A2319_03185</name>
</gene>
<feature type="compositionally biased region" description="Low complexity" evidence="1">
    <location>
        <begin position="75"/>
        <end position="84"/>
    </location>
</feature>
<evidence type="ECO:0000313" key="2">
    <source>
        <dbReference type="EMBL" id="OGY87581.1"/>
    </source>
</evidence>
<dbReference type="AlphaFoldDB" id="A0A1G2BEE4"/>
<proteinExistence type="predicted"/>
<protein>
    <submittedName>
        <fullName evidence="2">Uncharacterized protein</fullName>
    </submittedName>
</protein>
<evidence type="ECO:0000256" key="1">
    <source>
        <dbReference type="SAM" id="MobiDB-lite"/>
    </source>
</evidence>